<keyword evidence="4" id="KW-1185">Reference proteome</keyword>
<dbReference type="InterPro" id="IPR018020">
    <property type="entry name" value="OHCU_decarboxylase"/>
</dbReference>
<dbReference type="InterPro" id="IPR036778">
    <property type="entry name" value="OHCU_decarboxylase_sf"/>
</dbReference>
<evidence type="ECO:0000313" key="3">
    <source>
        <dbReference type="EMBL" id="CAK9133748.1"/>
    </source>
</evidence>
<gene>
    <name evidence="3" type="ORF">ILEXP_LOCUS668</name>
</gene>
<dbReference type="GO" id="GO:0006144">
    <property type="term" value="P:purine nucleobase metabolic process"/>
    <property type="evidence" value="ECO:0007669"/>
    <property type="project" value="UniProtKB-KW"/>
</dbReference>
<name>A0ABC8QMK7_9AQUA</name>
<reference evidence="3 4" key="1">
    <citation type="submission" date="2024-02" db="EMBL/GenBank/DDBJ databases">
        <authorList>
            <person name="Vignale AGUSTIN F."/>
            <person name="Sosa J E."/>
            <person name="Modenutti C."/>
        </authorList>
    </citation>
    <scope>NUCLEOTIDE SEQUENCE [LARGE SCALE GENOMIC DNA]</scope>
</reference>
<accession>A0ABC8QMK7</accession>
<dbReference type="PANTHER" id="PTHR37987:SF1">
    <property type="entry name" value="OXO-4-HYDROXY-4-CARBOXY-5-UREIDOIMIDAZOLINE DECARBOXYLASE DOMAIN-CONTAINING PROTEIN"/>
    <property type="match status" value="1"/>
</dbReference>
<keyword evidence="1" id="KW-0659">Purine metabolism</keyword>
<organism evidence="3 4">
    <name type="scientific">Ilex paraguariensis</name>
    <name type="common">yerba mate</name>
    <dbReference type="NCBI Taxonomy" id="185542"/>
    <lineage>
        <taxon>Eukaryota</taxon>
        <taxon>Viridiplantae</taxon>
        <taxon>Streptophyta</taxon>
        <taxon>Embryophyta</taxon>
        <taxon>Tracheophyta</taxon>
        <taxon>Spermatophyta</taxon>
        <taxon>Magnoliopsida</taxon>
        <taxon>eudicotyledons</taxon>
        <taxon>Gunneridae</taxon>
        <taxon>Pentapetalae</taxon>
        <taxon>asterids</taxon>
        <taxon>campanulids</taxon>
        <taxon>Aquifoliales</taxon>
        <taxon>Aquifoliaceae</taxon>
        <taxon>Ilex</taxon>
    </lineage>
</organism>
<dbReference type="Gene3D" id="1.10.3330.10">
    <property type="entry name" value="Oxo-4-hydroxy-4-carboxy-5-ureidoimidazoline decarboxylase"/>
    <property type="match status" value="1"/>
</dbReference>
<comment type="caution">
    <text evidence="3">The sequence shown here is derived from an EMBL/GenBank/DDBJ whole genome shotgun (WGS) entry which is preliminary data.</text>
</comment>
<evidence type="ECO:0000259" key="2">
    <source>
        <dbReference type="Pfam" id="PF09349"/>
    </source>
</evidence>
<proteinExistence type="predicted"/>
<dbReference type="Pfam" id="PF09349">
    <property type="entry name" value="OHCU_decarbox"/>
    <property type="match status" value="1"/>
</dbReference>
<evidence type="ECO:0000256" key="1">
    <source>
        <dbReference type="ARBA" id="ARBA00022631"/>
    </source>
</evidence>
<protein>
    <recommendedName>
        <fullName evidence="2">Oxo-4-hydroxy-4-carboxy-5-ureidoimidazoline decarboxylase domain-containing protein</fullName>
    </recommendedName>
</protein>
<dbReference type="AlphaFoldDB" id="A0ABC8QMK7"/>
<dbReference type="SUPFAM" id="SSF158694">
    <property type="entry name" value="UraD-Like"/>
    <property type="match status" value="1"/>
</dbReference>
<sequence>MGTGSRERAVLSMATRGIFSAATWLFVQLMRRRALPGPDFPPRQGCTDQMPRQLRTVCAARVSSRDGGSWNRVRPRISEGAVQPRHLILSISRHPSGDIRFPRYLGMYILCALRAYLVQTTKARARLSPIRPPVRLADPARRAMAQEQQLPSLPPVRGLRSRPDPAQTAVLDLLFEPSSTIHSTLLPVLQAAEYSSYPELIDACHGRLRSLASSRSASDSAPPTLLSVLGSHPRLGEKKVDSAQSVAEQANLRGEGQELAALNREYEIRFPGLRYVVFVNGRARPEIMRDMRARIERNEFATEVDAALQVGRASPPLAR</sequence>
<dbReference type="PANTHER" id="PTHR37987">
    <property type="entry name" value="CHROMOSOME 9, WHOLE GENOME SHOTGUN SEQUENCE"/>
    <property type="match status" value="1"/>
</dbReference>
<evidence type="ECO:0000313" key="4">
    <source>
        <dbReference type="Proteomes" id="UP001642360"/>
    </source>
</evidence>
<dbReference type="EMBL" id="CAUOFW020000155">
    <property type="protein sequence ID" value="CAK9133748.1"/>
    <property type="molecule type" value="Genomic_DNA"/>
</dbReference>
<dbReference type="Proteomes" id="UP001642360">
    <property type="component" value="Unassembled WGS sequence"/>
</dbReference>
<feature type="domain" description="Oxo-4-hydroxy-4-carboxy-5-ureidoimidazoline decarboxylase" evidence="2">
    <location>
        <begin position="163"/>
        <end position="309"/>
    </location>
</feature>